<comment type="caution">
    <text evidence="2">The sequence shown here is derived from an EMBL/GenBank/DDBJ whole genome shotgun (WGS) entry which is preliminary data.</text>
</comment>
<protein>
    <submittedName>
        <fullName evidence="2">Lrp/AsnC family transcriptional regulator</fullName>
    </submittedName>
</protein>
<dbReference type="PANTHER" id="PTHR43413:SF6">
    <property type="entry name" value="REGULATORY PROTEIN ASNC"/>
    <property type="match status" value="1"/>
</dbReference>
<reference evidence="2" key="1">
    <citation type="journal article" date="2020" name="mSystems">
        <title>Genome- and Community-Level Interaction Insights into Carbon Utilization and Element Cycling Functions of Hydrothermarchaeota in Hydrothermal Sediment.</title>
        <authorList>
            <person name="Zhou Z."/>
            <person name="Liu Y."/>
            <person name="Xu W."/>
            <person name="Pan J."/>
            <person name="Luo Z.H."/>
            <person name="Li M."/>
        </authorList>
    </citation>
    <scope>NUCLEOTIDE SEQUENCE [LARGE SCALE GENOMIC DNA]</scope>
    <source>
        <strain evidence="2">SpSt-695</strain>
    </source>
</reference>
<evidence type="ECO:0000313" key="2">
    <source>
        <dbReference type="EMBL" id="HGK54012.1"/>
    </source>
</evidence>
<gene>
    <name evidence="2" type="ORF">ENU72_03195</name>
</gene>
<dbReference type="InterPro" id="IPR011008">
    <property type="entry name" value="Dimeric_a/b-barrel"/>
</dbReference>
<dbReference type="PANTHER" id="PTHR43413">
    <property type="entry name" value="TRANSCRIPTIONAL REGULATOR, ASNC FAMILY"/>
    <property type="match status" value="1"/>
</dbReference>
<proteinExistence type="predicted"/>
<dbReference type="EMBL" id="DTDP01000145">
    <property type="protein sequence ID" value="HGK54012.1"/>
    <property type="molecule type" value="Genomic_DNA"/>
</dbReference>
<sequence length="85" mass="9925">MNKYTAFVLMKVNVGKLPEVSKELLAIEEIKELYMITGEFDLLAILETEKYEQLGEVIVEKIQKVKNVEKTQTLMAFKTYRYFLG</sequence>
<dbReference type="InterPro" id="IPR050684">
    <property type="entry name" value="HTH-Siroheme_Decarb"/>
</dbReference>
<dbReference type="SUPFAM" id="SSF54909">
    <property type="entry name" value="Dimeric alpha+beta barrel"/>
    <property type="match status" value="1"/>
</dbReference>
<dbReference type="Pfam" id="PF01037">
    <property type="entry name" value="AsnC_trans_reg"/>
    <property type="match status" value="1"/>
</dbReference>
<dbReference type="Gene3D" id="3.30.70.920">
    <property type="match status" value="1"/>
</dbReference>
<feature type="domain" description="Transcription regulator AsnC/Lrp ligand binding" evidence="1">
    <location>
        <begin position="8"/>
        <end position="79"/>
    </location>
</feature>
<evidence type="ECO:0000259" key="1">
    <source>
        <dbReference type="Pfam" id="PF01037"/>
    </source>
</evidence>
<dbReference type="AlphaFoldDB" id="A0A7V3ZTH0"/>
<accession>A0A7V3ZTH0</accession>
<name>A0A7V3ZTH0_UNCW3</name>
<dbReference type="InterPro" id="IPR019887">
    <property type="entry name" value="Tscrpt_reg_AsnC/Lrp_C"/>
</dbReference>
<organism evidence="2">
    <name type="scientific">candidate division WOR-3 bacterium</name>
    <dbReference type="NCBI Taxonomy" id="2052148"/>
    <lineage>
        <taxon>Bacteria</taxon>
        <taxon>Bacteria division WOR-3</taxon>
    </lineage>
</organism>